<dbReference type="InterPro" id="IPR010982">
    <property type="entry name" value="Lambda_DNA-bd_dom_sf"/>
</dbReference>
<dbReference type="Pfam" id="PF00356">
    <property type="entry name" value="LacI"/>
    <property type="match status" value="1"/>
</dbReference>
<dbReference type="SUPFAM" id="SSF53822">
    <property type="entry name" value="Periplasmic binding protein-like I"/>
    <property type="match status" value="1"/>
</dbReference>
<dbReference type="InterPro" id="IPR000843">
    <property type="entry name" value="HTH_LacI"/>
</dbReference>
<dbReference type="RefSeq" id="WP_147894947.1">
    <property type="nucleotide sequence ID" value="NZ_BAAANR010000001.1"/>
</dbReference>
<proteinExistence type="predicted"/>
<dbReference type="CDD" id="cd01392">
    <property type="entry name" value="HTH_LacI"/>
    <property type="match status" value="1"/>
</dbReference>
<dbReference type="PROSITE" id="PS00356">
    <property type="entry name" value="HTH_LACI_1"/>
    <property type="match status" value="1"/>
</dbReference>
<dbReference type="Gene3D" id="1.10.260.40">
    <property type="entry name" value="lambda repressor-like DNA-binding domains"/>
    <property type="match status" value="1"/>
</dbReference>
<dbReference type="SMART" id="SM00354">
    <property type="entry name" value="HTH_LACI"/>
    <property type="match status" value="1"/>
</dbReference>
<protein>
    <submittedName>
        <fullName evidence="6">LacI family transcriptional regulator</fullName>
    </submittedName>
</protein>
<evidence type="ECO:0000256" key="1">
    <source>
        <dbReference type="ARBA" id="ARBA00023015"/>
    </source>
</evidence>
<dbReference type="InterPro" id="IPR001761">
    <property type="entry name" value="Peripla_BP/Lac1_sug-bd_dom"/>
</dbReference>
<name>A0A5C8HXF2_9MICO</name>
<sequence length="308" mass="32413">MAVSIKDVAARAGVSVGTVSNVLNQLATVSADVSRRVADAISALGYIRNDAARQLRAGQSRSIGLILPDIGNPFFADVVRGADRRAGEFGITVLIVTSDGRPDRENALLELLLEQRVRGVMILPAAEDLTVLRRVAAAGTPVVLVDRETDDPGLRSVAVDDVEGGYLAASHLLGLGRRRILVVAGPDGVRQVVDRIQGARRAVSEHDGAELAISHQPAMTVVEGHAAGLNLLEGDRNAWPDAVFAANDLLAIGLIQALGQDLEVRIPGDIAVIGYDDIDFAAAAVVPLSSIRQPGKQRFGMRIQANAA</sequence>
<dbReference type="PROSITE" id="PS50943">
    <property type="entry name" value="HTH_CROC1"/>
    <property type="match status" value="1"/>
</dbReference>
<keyword evidence="2" id="KW-0238">DNA-binding</keyword>
<dbReference type="OrthoDB" id="37081at2"/>
<evidence type="ECO:0000256" key="2">
    <source>
        <dbReference type="ARBA" id="ARBA00023125"/>
    </source>
</evidence>
<keyword evidence="3" id="KW-0804">Transcription</keyword>
<dbReference type="PROSITE" id="PS50932">
    <property type="entry name" value="HTH_LACI_2"/>
    <property type="match status" value="1"/>
</dbReference>
<feature type="domain" description="HTH lacI-type" evidence="4">
    <location>
        <begin position="3"/>
        <end position="57"/>
    </location>
</feature>
<dbReference type="AlphaFoldDB" id="A0A5C8HXF2"/>
<keyword evidence="1" id="KW-0805">Transcription regulation</keyword>
<dbReference type="EMBL" id="VRSV01000002">
    <property type="protein sequence ID" value="TXK09745.1"/>
    <property type="molecule type" value="Genomic_DNA"/>
</dbReference>
<dbReference type="Gene3D" id="3.40.50.2300">
    <property type="match status" value="2"/>
</dbReference>
<evidence type="ECO:0000313" key="7">
    <source>
        <dbReference type="Proteomes" id="UP000321034"/>
    </source>
</evidence>
<evidence type="ECO:0000256" key="3">
    <source>
        <dbReference type="ARBA" id="ARBA00023163"/>
    </source>
</evidence>
<comment type="caution">
    <text evidence="6">The sequence shown here is derived from an EMBL/GenBank/DDBJ whole genome shotgun (WGS) entry which is preliminary data.</text>
</comment>
<dbReference type="Proteomes" id="UP000321034">
    <property type="component" value="Unassembled WGS sequence"/>
</dbReference>
<dbReference type="InterPro" id="IPR028082">
    <property type="entry name" value="Peripla_BP_I"/>
</dbReference>
<dbReference type="PANTHER" id="PTHR30146:SF109">
    <property type="entry name" value="HTH-TYPE TRANSCRIPTIONAL REGULATOR GALS"/>
    <property type="match status" value="1"/>
</dbReference>
<evidence type="ECO:0000259" key="5">
    <source>
        <dbReference type="PROSITE" id="PS50943"/>
    </source>
</evidence>
<feature type="domain" description="HTH cro/C1-type" evidence="5">
    <location>
        <begin position="4"/>
        <end position="47"/>
    </location>
</feature>
<reference evidence="6 7" key="1">
    <citation type="submission" date="2019-08" db="EMBL/GenBank/DDBJ databases">
        <authorList>
            <person name="Dong K."/>
        </authorList>
    </citation>
    <scope>NUCLEOTIDE SEQUENCE [LARGE SCALE GENOMIC DNA]</scope>
    <source>
        <strain evidence="6 7">JCM14558</strain>
    </source>
</reference>
<gene>
    <name evidence="6" type="ORF">FVP77_12675</name>
</gene>
<dbReference type="InterPro" id="IPR001387">
    <property type="entry name" value="Cro/C1-type_HTH"/>
</dbReference>
<evidence type="ECO:0000313" key="6">
    <source>
        <dbReference type="EMBL" id="TXK09745.1"/>
    </source>
</evidence>
<dbReference type="GO" id="GO:0000976">
    <property type="term" value="F:transcription cis-regulatory region binding"/>
    <property type="evidence" value="ECO:0007669"/>
    <property type="project" value="TreeGrafter"/>
</dbReference>
<dbReference type="GO" id="GO:0003700">
    <property type="term" value="F:DNA-binding transcription factor activity"/>
    <property type="evidence" value="ECO:0007669"/>
    <property type="project" value="TreeGrafter"/>
</dbReference>
<organism evidence="6 7">
    <name type="scientific">Microbacterium hatanonis</name>
    <dbReference type="NCBI Taxonomy" id="404366"/>
    <lineage>
        <taxon>Bacteria</taxon>
        <taxon>Bacillati</taxon>
        <taxon>Actinomycetota</taxon>
        <taxon>Actinomycetes</taxon>
        <taxon>Micrococcales</taxon>
        <taxon>Microbacteriaceae</taxon>
        <taxon>Microbacterium</taxon>
    </lineage>
</organism>
<dbReference type="PANTHER" id="PTHR30146">
    <property type="entry name" value="LACI-RELATED TRANSCRIPTIONAL REPRESSOR"/>
    <property type="match status" value="1"/>
</dbReference>
<evidence type="ECO:0000259" key="4">
    <source>
        <dbReference type="PROSITE" id="PS50932"/>
    </source>
</evidence>
<keyword evidence="7" id="KW-1185">Reference proteome</keyword>
<dbReference type="Pfam" id="PF00532">
    <property type="entry name" value="Peripla_BP_1"/>
    <property type="match status" value="1"/>
</dbReference>
<dbReference type="SUPFAM" id="SSF47413">
    <property type="entry name" value="lambda repressor-like DNA-binding domains"/>
    <property type="match status" value="1"/>
</dbReference>
<accession>A0A5C8HXF2</accession>